<name>A0A2H5FRR6_9GAMM</name>
<dbReference type="AlphaFoldDB" id="A0A2H5FRR6"/>
<evidence type="ECO:0000313" key="3">
    <source>
        <dbReference type="Proteomes" id="UP000234343"/>
    </source>
</evidence>
<keyword evidence="2" id="KW-0614">Plasmid</keyword>
<geneLocation type="plasmid" evidence="3">
    <name>pLA01-117_113k</name>
</geneLocation>
<dbReference type="Proteomes" id="UP000234343">
    <property type="component" value="Plasmid pLA01-117_113k"/>
</dbReference>
<gene>
    <name evidence="2" type="ORF">CAB17_20125</name>
</gene>
<dbReference type="EMBL" id="CP025493">
    <property type="protein sequence ID" value="AUH74252.1"/>
    <property type="molecule type" value="Genomic_DNA"/>
</dbReference>
<dbReference type="KEGG" id="lsh:CAB17_20125"/>
<organism evidence="2 3">
    <name type="scientific">Legionella sainthelensi</name>
    <dbReference type="NCBI Taxonomy" id="28087"/>
    <lineage>
        <taxon>Bacteria</taxon>
        <taxon>Pseudomonadati</taxon>
        <taxon>Pseudomonadota</taxon>
        <taxon>Gammaproteobacteria</taxon>
        <taxon>Legionellales</taxon>
        <taxon>Legionellaceae</taxon>
        <taxon>Legionella</taxon>
    </lineage>
</organism>
<keyword evidence="3" id="KW-1185">Reference proteome</keyword>
<reference evidence="2 3" key="1">
    <citation type="submission" date="2017-12" db="EMBL/GenBank/DDBJ databases">
        <title>Legionella sainthelensi LA01-117, whole genome sequence of a clinical isolate from New Zealand.</title>
        <authorList>
            <person name="Cree S.L."/>
            <person name="Slow S."/>
            <person name="Kennedy M.A."/>
            <person name="Murdoch D.R."/>
            <person name="Biggs P.J."/>
            <person name="Anderson T."/>
        </authorList>
    </citation>
    <scope>NUCLEOTIDE SEQUENCE [LARGE SCALE GENOMIC DNA]</scope>
    <source>
        <strain evidence="2 3">LA01-117</strain>
        <plasmid evidence="3">pLA01-117_113k</plasmid>
    </source>
</reference>
<feature type="coiled-coil region" evidence="1">
    <location>
        <begin position="79"/>
        <end position="124"/>
    </location>
</feature>
<sequence length="126" mass="14629">MKNDSKQIQALKNAAQEKRAATIERVLEALKIMEEQNIPINFESVANFSQVSKTWVYAQPSIKEQIKNFKSNADNRHSKKDQAIKIRAQENEIDILSKQNKQLRQQVNELKQQLEVAYAALYKENK</sequence>
<protein>
    <submittedName>
        <fullName evidence="2">Transposase</fullName>
    </submittedName>
</protein>
<evidence type="ECO:0000313" key="2">
    <source>
        <dbReference type="EMBL" id="AUH74252.1"/>
    </source>
</evidence>
<dbReference type="Pfam" id="PF19776">
    <property type="entry name" value="DUF6262"/>
    <property type="match status" value="1"/>
</dbReference>
<proteinExistence type="predicted"/>
<keyword evidence="1" id="KW-0175">Coiled coil</keyword>
<accession>A0A2H5FRR6</accession>
<dbReference type="InterPro" id="IPR046229">
    <property type="entry name" value="TnpC-like"/>
</dbReference>
<dbReference type="RefSeq" id="WP_101901919.1">
    <property type="nucleotide sequence ID" value="NZ_CP025493.2"/>
</dbReference>
<evidence type="ECO:0000256" key="1">
    <source>
        <dbReference type="SAM" id="Coils"/>
    </source>
</evidence>